<comment type="caution">
    <text evidence="1">The sequence shown here is derived from an EMBL/GenBank/DDBJ whole genome shotgun (WGS) entry which is preliminary data.</text>
</comment>
<sequence length="73" mass="8238">MKFACREGWLEEIKPIALNTTTFKAISAQSNQLQSPIVFIMWATDMLRGIFYFCSGPEIAGDPCFVIFISTQI</sequence>
<dbReference type="EMBL" id="AAQH01000012">
    <property type="protein sequence ID" value="EAT11879.1"/>
    <property type="molecule type" value="Genomic_DNA"/>
</dbReference>
<dbReference type="HOGENOM" id="CLU_2697151_0_0_6"/>
<reference evidence="1 2" key="1">
    <citation type="submission" date="2006-03" db="EMBL/GenBank/DDBJ databases">
        <authorList>
            <person name="Pinhassi J."/>
            <person name="Pedros-Alio C."/>
            <person name="Ferriera S."/>
            <person name="Johnson J."/>
            <person name="Kravitz S."/>
            <person name="Halpern A."/>
            <person name="Remington K."/>
            <person name="Beeson K."/>
            <person name="Tran B."/>
            <person name="Rogers Y.-H."/>
            <person name="Friedman R."/>
            <person name="Venter J.C."/>
        </authorList>
    </citation>
    <scope>NUCLEOTIDE SEQUENCE [LARGE SCALE GENOMIC DNA]</scope>
    <source>
        <strain evidence="1 2">RED65</strain>
    </source>
</reference>
<name>Q1N0Z5_9GAMM</name>
<proteinExistence type="predicted"/>
<evidence type="ECO:0000313" key="1">
    <source>
        <dbReference type="EMBL" id="EAT11879.1"/>
    </source>
</evidence>
<dbReference type="AlphaFoldDB" id="Q1N0Z5"/>
<evidence type="ECO:0000313" key="2">
    <source>
        <dbReference type="Proteomes" id="UP000004263"/>
    </source>
</evidence>
<gene>
    <name evidence="1" type="ORF">RED65_13997</name>
</gene>
<protein>
    <submittedName>
        <fullName evidence="1">Uncharacterized protein</fullName>
    </submittedName>
</protein>
<organism evidence="1 2">
    <name type="scientific">Bermanella marisrubri</name>
    <dbReference type="NCBI Taxonomy" id="207949"/>
    <lineage>
        <taxon>Bacteria</taxon>
        <taxon>Pseudomonadati</taxon>
        <taxon>Pseudomonadota</taxon>
        <taxon>Gammaproteobacteria</taxon>
        <taxon>Oceanospirillales</taxon>
        <taxon>Oceanospirillaceae</taxon>
        <taxon>Bermanella</taxon>
    </lineage>
</organism>
<accession>Q1N0Z5</accession>
<keyword evidence="2" id="KW-1185">Reference proteome</keyword>
<dbReference type="Proteomes" id="UP000004263">
    <property type="component" value="Unassembled WGS sequence"/>
</dbReference>